<dbReference type="PROSITE" id="PS50048">
    <property type="entry name" value="ZN2_CY6_FUNGAL_2"/>
    <property type="match status" value="1"/>
</dbReference>
<dbReference type="GO" id="GO:0000976">
    <property type="term" value="F:transcription cis-regulatory region binding"/>
    <property type="evidence" value="ECO:0007669"/>
    <property type="project" value="TreeGrafter"/>
</dbReference>
<evidence type="ECO:0000313" key="11">
    <source>
        <dbReference type="Proteomes" id="UP000054217"/>
    </source>
</evidence>
<dbReference type="GO" id="GO:0005634">
    <property type="term" value="C:nucleus"/>
    <property type="evidence" value="ECO:0007669"/>
    <property type="project" value="UniProtKB-SubCell"/>
</dbReference>
<dbReference type="EMBL" id="KN831947">
    <property type="protein sequence ID" value="KIO12517.1"/>
    <property type="molecule type" value="Genomic_DNA"/>
</dbReference>
<name>A0A0C3KSL7_PISTI</name>
<feature type="compositionally biased region" description="Basic and acidic residues" evidence="8">
    <location>
        <begin position="134"/>
        <end position="147"/>
    </location>
</feature>
<dbReference type="InterPro" id="IPR001138">
    <property type="entry name" value="Zn2Cys6_DnaBD"/>
</dbReference>
<keyword evidence="5" id="KW-0238">DNA-binding</keyword>
<evidence type="ECO:0000256" key="2">
    <source>
        <dbReference type="ARBA" id="ARBA00022723"/>
    </source>
</evidence>
<dbReference type="Gene3D" id="4.10.240.10">
    <property type="entry name" value="Zn(2)-C6 fungal-type DNA-binding domain"/>
    <property type="match status" value="1"/>
</dbReference>
<evidence type="ECO:0000256" key="7">
    <source>
        <dbReference type="ARBA" id="ARBA00023242"/>
    </source>
</evidence>
<evidence type="ECO:0000256" key="4">
    <source>
        <dbReference type="ARBA" id="ARBA00023015"/>
    </source>
</evidence>
<organism evidence="10 11">
    <name type="scientific">Pisolithus tinctorius Marx 270</name>
    <dbReference type="NCBI Taxonomy" id="870435"/>
    <lineage>
        <taxon>Eukaryota</taxon>
        <taxon>Fungi</taxon>
        <taxon>Dikarya</taxon>
        <taxon>Basidiomycota</taxon>
        <taxon>Agaricomycotina</taxon>
        <taxon>Agaricomycetes</taxon>
        <taxon>Agaricomycetidae</taxon>
        <taxon>Boletales</taxon>
        <taxon>Sclerodermatineae</taxon>
        <taxon>Pisolithaceae</taxon>
        <taxon>Pisolithus</taxon>
    </lineage>
</organism>
<dbReference type="STRING" id="870435.A0A0C3KSL7"/>
<dbReference type="OrthoDB" id="2595934at2759"/>
<keyword evidence="4" id="KW-0805">Transcription regulation</keyword>
<dbReference type="CDD" id="cd00067">
    <property type="entry name" value="GAL4"/>
    <property type="match status" value="1"/>
</dbReference>
<dbReference type="PANTHER" id="PTHR31845">
    <property type="entry name" value="FINGER DOMAIN PROTEIN, PUTATIVE-RELATED"/>
    <property type="match status" value="1"/>
</dbReference>
<feature type="domain" description="Zn(2)-C6 fungal-type" evidence="9">
    <location>
        <begin position="30"/>
        <end position="64"/>
    </location>
</feature>
<feature type="region of interest" description="Disordered" evidence="8">
    <location>
        <begin position="644"/>
        <end position="676"/>
    </location>
</feature>
<dbReference type="PANTHER" id="PTHR31845:SF34">
    <property type="entry name" value="TRANSCRIPTIONAL ACTIVATOR OF PROTEASES PRTT"/>
    <property type="match status" value="1"/>
</dbReference>
<feature type="region of interest" description="Disordered" evidence="8">
    <location>
        <begin position="1"/>
        <end position="25"/>
    </location>
</feature>
<evidence type="ECO:0000256" key="5">
    <source>
        <dbReference type="ARBA" id="ARBA00023125"/>
    </source>
</evidence>
<gene>
    <name evidence="10" type="ORF">M404DRAFT_679925</name>
</gene>
<dbReference type="HOGENOM" id="CLU_026728_0_0_1"/>
<reference evidence="11" key="2">
    <citation type="submission" date="2015-01" db="EMBL/GenBank/DDBJ databases">
        <title>Evolutionary Origins and Diversification of the Mycorrhizal Mutualists.</title>
        <authorList>
            <consortium name="DOE Joint Genome Institute"/>
            <consortium name="Mycorrhizal Genomics Consortium"/>
            <person name="Kohler A."/>
            <person name="Kuo A."/>
            <person name="Nagy L.G."/>
            <person name="Floudas D."/>
            <person name="Copeland A."/>
            <person name="Barry K.W."/>
            <person name="Cichocki N."/>
            <person name="Veneault-Fourrey C."/>
            <person name="LaButti K."/>
            <person name="Lindquist E.A."/>
            <person name="Lipzen A."/>
            <person name="Lundell T."/>
            <person name="Morin E."/>
            <person name="Murat C."/>
            <person name="Riley R."/>
            <person name="Ohm R."/>
            <person name="Sun H."/>
            <person name="Tunlid A."/>
            <person name="Henrissat B."/>
            <person name="Grigoriev I.V."/>
            <person name="Hibbett D.S."/>
            <person name="Martin F."/>
        </authorList>
    </citation>
    <scope>NUCLEOTIDE SEQUENCE [LARGE SCALE GENOMIC DNA]</scope>
    <source>
        <strain evidence="11">Marx 270</strain>
    </source>
</reference>
<evidence type="ECO:0000313" key="10">
    <source>
        <dbReference type="EMBL" id="KIO12517.1"/>
    </source>
</evidence>
<dbReference type="GO" id="GO:0008270">
    <property type="term" value="F:zinc ion binding"/>
    <property type="evidence" value="ECO:0007669"/>
    <property type="project" value="InterPro"/>
</dbReference>
<evidence type="ECO:0000256" key="3">
    <source>
        <dbReference type="ARBA" id="ARBA00022833"/>
    </source>
</evidence>
<comment type="subcellular location">
    <subcellularLocation>
        <location evidence="1">Nucleus</location>
    </subcellularLocation>
</comment>
<keyword evidence="3" id="KW-0862">Zinc</keyword>
<dbReference type="CDD" id="cd12148">
    <property type="entry name" value="fungal_TF_MHR"/>
    <property type="match status" value="1"/>
</dbReference>
<dbReference type="SUPFAM" id="SSF57701">
    <property type="entry name" value="Zn2/Cys6 DNA-binding domain"/>
    <property type="match status" value="1"/>
</dbReference>
<keyword evidence="6" id="KW-0804">Transcription</keyword>
<accession>A0A0C3KSL7</accession>
<evidence type="ECO:0000256" key="6">
    <source>
        <dbReference type="ARBA" id="ARBA00023163"/>
    </source>
</evidence>
<dbReference type="InParanoid" id="A0A0C3KSL7"/>
<dbReference type="InterPro" id="IPR051089">
    <property type="entry name" value="prtT"/>
</dbReference>
<dbReference type="GO" id="GO:0000981">
    <property type="term" value="F:DNA-binding transcription factor activity, RNA polymerase II-specific"/>
    <property type="evidence" value="ECO:0007669"/>
    <property type="project" value="InterPro"/>
</dbReference>
<keyword evidence="7" id="KW-0539">Nucleus</keyword>
<proteinExistence type="predicted"/>
<protein>
    <recommendedName>
        <fullName evidence="9">Zn(2)-C6 fungal-type domain-containing protein</fullName>
    </recommendedName>
</protein>
<sequence>MQGTPEPILGSKRAHSPRPPPAKRAKAAQACFSCRKHKTRCEVLDGESGVQCHRCNVLNLTCSFEDTKCPSGASSTRVHAHAADVPKVDRRASLPASSSKVSEVVLDSSFDPPKGVLKAWESPTPDSPSSFRDQPPDKVEVDLSDPKRLLPEQQRPWGLLKLPGGFDGTTVPMLAMQALIRSGINGEDVLKSKIQQSLFHILGRERIQYLTDIFEECYNPWLNLQPNHHSDSPFVQLAQCCVASRHLDPPIRSIVTPQLYRLADEAMFKQVFSPLPSTDAILATHIHSLWVPVGDSASRETRDGRLLATAAVSMAMNLRLSEAMTYALTLGKQKKPNEPPSSELVEALDKARLWFSLNNVETMLCHGTGRDAISDCSKLVHDAIATTSVATVPLARDMRLMLTSRLLSLTAHGLSLRLQSKNDLGVFYRDVIDFLARMDNLEHLITPFTAGHEVFYFSMLQFYYQTHRLMVILHAVMELKRVYEHDKLEEPWFESVEHNGVKLVVSWGSQAMAIADGALITILSRREDRLLSAAPDHFFAMVMLATLYIILCKWSAAERGGEQLPGSSDLLLSRTIELLSRISCSADHSAAKCSRAIEEGLLSVREKLASRFPREASRTTWQQHPNAPAQGYVEVNGSAGYSNISTSRGYADEGNATTPHSAVPHDHAMNLPAPPQSFSMNDPNYFNSEIFFDNEFWSLFMANLSEENGMYIGR</sequence>
<keyword evidence="11" id="KW-1185">Reference proteome</keyword>
<evidence type="ECO:0000259" key="9">
    <source>
        <dbReference type="PROSITE" id="PS50048"/>
    </source>
</evidence>
<evidence type="ECO:0000256" key="8">
    <source>
        <dbReference type="SAM" id="MobiDB-lite"/>
    </source>
</evidence>
<dbReference type="PROSITE" id="PS00463">
    <property type="entry name" value="ZN2_CY6_FUNGAL_1"/>
    <property type="match status" value="1"/>
</dbReference>
<feature type="compositionally biased region" description="Basic residues" evidence="8">
    <location>
        <begin position="12"/>
        <end position="25"/>
    </location>
</feature>
<feature type="region of interest" description="Disordered" evidence="8">
    <location>
        <begin position="116"/>
        <end position="147"/>
    </location>
</feature>
<dbReference type="AlphaFoldDB" id="A0A0C3KSL7"/>
<evidence type="ECO:0000256" key="1">
    <source>
        <dbReference type="ARBA" id="ARBA00004123"/>
    </source>
</evidence>
<dbReference type="Proteomes" id="UP000054217">
    <property type="component" value="Unassembled WGS sequence"/>
</dbReference>
<dbReference type="InterPro" id="IPR036864">
    <property type="entry name" value="Zn2-C6_fun-type_DNA-bd_sf"/>
</dbReference>
<keyword evidence="2" id="KW-0479">Metal-binding</keyword>
<reference evidence="10 11" key="1">
    <citation type="submission" date="2014-04" db="EMBL/GenBank/DDBJ databases">
        <authorList>
            <consortium name="DOE Joint Genome Institute"/>
            <person name="Kuo A."/>
            <person name="Kohler A."/>
            <person name="Costa M.D."/>
            <person name="Nagy L.G."/>
            <person name="Floudas D."/>
            <person name="Copeland A."/>
            <person name="Barry K.W."/>
            <person name="Cichocki N."/>
            <person name="Veneault-Fourrey C."/>
            <person name="LaButti K."/>
            <person name="Lindquist E.A."/>
            <person name="Lipzen A."/>
            <person name="Lundell T."/>
            <person name="Morin E."/>
            <person name="Murat C."/>
            <person name="Sun H."/>
            <person name="Tunlid A."/>
            <person name="Henrissat B."/>
            <person name="Grigoriev I.V."/>
            <person name="Hibbett D.S."/>
            <person name="Martin F."/>
            <person name="Nordberg H.P."/>
            <person name="Cantor M.N."/>
            <person name="Hua S.X."/>
        </authorList>
    </citation>
    <scope>NUCLEOTIDE SEQUENCE [LARGE SCALE GENOMIC DNA]</scope>
    <source>
        <strain evidence="10 11">Marx 270</strain>
    </source>
</reference>